<evidence type="ECO:0000313" key="4">
    <source>
        <dbReference type="Proteomes" id="UP000663829"/>
    </source>
</evidence>
<keyword evidence="4" id="KW-1185">Reference proteome</keyword>
<name>A0A815AY72_9BILA</name>
<feature type="region of interest" description="Disordered" evidence="1">
    <location>
        <begin position="67"/>
        <end position="133"/>
    </location>
</feature>
<dbReference type="EMBL" id="CAJOBC010019394">
    <property type="protein sequence ID" value="CAF4041686.1"/>
    <property type="molecule type" value="Genomic_DNA"/>
</dbReference>
<proteinExistence type="predicted"/>
<organism evidence="2 4">
    <name type="scientific">Didymodactylos carnosus</name>
    <dbReference type="NCBI Taxonomy" id="1234261"/>
    <lineage>
        <taxon>Eukaryota</taxon>
        <taxon>Metazoa</taxon>
        <taxon>Spiralia</taxon>
        <taxon>Gnathifera</taxon>
        <taxon>Rotifera</taxon>
        <taxon>Eurotatoria</taxon>
        <taxon>Bdelloidea</taxon>
        <taxon>Philodinida</taxon>
        <taxon>Philodinidae</taxon>
        <taxon>Didymodactylos</taxon>
    </lineage>
</organism>
<evidence type="ECO:0000313" key="3">
    <source>
        <dbReference type="EMBL" id="CAF4041686.1"/>
    </source>
</evidence>
<dbReference type="EMBL" id="CAJNOQ010010845">
    <property type="protein sequence ID" value="CAF1262417.1"/>
    <property type="molecule type" value="Genomic_DNA"/>
</dbReference>
<dbReference type="AlphaFoldDB" id="A0A815AY72"/>
<dbReference type="Proteomes" id="UP000681722">
    <property type="component" value="Unassembled WGS sequence"/>
</dbReference>
<dbReference type="Proteomes" id="UP000663829">
    <property type="component" value="Unassembled WGS sequence"/>
</dbReference>
<protein>
    <submittedName>
        <fullName evidence="2">Uncharacterized protein</fullName>
    </submittedName>
</protein>
<evidence type="ECO:0000256" key="1">
    <source>
        <dbReference type="SAM" id="MobiDB-lite"/>
    </source>
</evidence>
<gene>
    <name evidence="2" type="ORF">GPM918_LOCUS26673</name>
    <name evidence="3" type="ORF">SRO942_LOCUS26875</name>
</gene>
<feature type="compositionally biased region" description="Basic and acidic residues" evidence="1">
    <location>
        <begin position="84"/>
        <end position="112"/>
    </location>
</feature>
<accession>A0A815AY72</accession>
<sequence length="133" mass="15173">MYPEGELNTIPHVDFHGFSSNDDNEYALSIEAHDGIGTIAEQFSEEETDLKSVTPFPSQVAAPSTINFCTGDRRNPISDTNHSLADEHVQRGHQPRPPEHRQYERERVHRELITPTSDRNHISRTVRSAEQDR</sequence>
<comment type="caution">
    <text evidence="2">The sequence shown here is derived from an EMBL/GenBank/DDBJ whole genome shotgun (WGS) entry which is preliminary data.</text>
</comment>
<reference evidence="2" key="1">
    <citation type="submission" date="2021-02" db="EMBL/GenBank/DDBJ databases">
        <authorList>
            <person name="Nowell W R."/>
        </authorList>
    </citation>
    <scope>NUCLEOTIDE SEQUENCE</scope>
</reference>
<evidence type="ECO:0000313" key="2">
    <source>
        <dbReference type="EMBL" id="CAF1262417.1"/>
    </source>
</evidence>
<feature type="non-terminal residue" evidence="2">
    <location>
        <position position="1"/>
    </location>
</feature>